<feature type="transmembrane region" description="Helical" evidence="13">
    <location>
        <begin position="78"/>
        <end position="94"/>
    </location>
</feature>
<name>A0A061H490_9BASI</name>
<dbReference type="eggNOG" id="KOG3455">
    <property type="taxonomic scope" value="Eukaryota"/>
</dbReference>
<accession>A0A061H490</accession>
<evidence type="ECO:0000256" key="3">
    <source>
        <dbReference type="ARBA" id="ARBA00022516"/>
    </source>
</evidence>
<dbReference type="HOGENOM" id="CLU_114589_0_0_1"/>
<evidence type="ECO:0008006" key="16">
    <source>
        <dbReference type="Google" id="ProtNLM"/>
    </source>
</evidence>
<evidence type="ECO:0000256" key="8">
    <source>
        <dbReference type="ARBA" id="ARBA00023011"/>
    </source>
</evidence>
<sequence>MSTASWIPDDLLAKWLLVVSTLAIFNCTQNYLDHSFSRKVYTKGGAQVTPLSARTFGIWNLASAMIRLYAAYDIHNKAAYDLCMGSFVIALFHFTTEVLVFKTAKLSAGIISPLIVASSSLVTMWIKYADYIH</sequence>
<comment type="similarity">
    <text evidence="2">Belongs to the ERG28 family.</text>
</comment>
<dbReference type="RefSeq" id="XP_007881460.1">
    <property type="nucleotide sequence ID" value="XM_007883269.1"/>
</dbReference>
<keyword evidence="11" id="KW-1207">Sterol metabolism</keyword>
<dbReference type="EMBL" id="KE361643">
    <property type="protein sequence ID" value="EPQ26755.1"/>
    <property type="molecule type" value="Genomic_DNA"/>
</dbReference>
<evidence type="ECO:0000256" key="9">
    <source>
        <dbReference type="ARBA" id="ARBA00023098"/>
    </source>
</evidence>
<evidence type="ECO:0000256" key="1">
    <source>
        <dbReference type="ARBA" id="ARBA00004477"/>
    </source>
</evidence>
<keyword evidence="7 13" id="KW-1133">Transmembrane helix</keyword>
<dbReference type="GeneID" id="19319820"/>
<keyword evidence="12" id="KW-0753">Steroid metabolism</keyword>
<evidence type="ECO:0000256" key="11">
    <source>
        <dbReference type="ARBA" id="ARBA00023166"/>
    </source>
</evidence>
<evidence type="ECO:0000256" key="5">
    <source>
        <dbReference type="ARBA" id="ARBA00022824"/>
    </source>
</evidence>
<evidence type="ECO:0000256" key="7">
    <source>
        <dbReference type="ARBA" id="ARBA00022989"/>
    </source>
</evidence>
<reference evidence="14 15" key="1">
    <citation type="journal article" date="2013" name="Plant Cell">
        <title>The transition from a phytopathogenic smut ancestor to an anamorphic biocontrol agent deciphered by comparative whole-genome analysis.</title>
        <authorList>
            <person name="Lefebvre F."/>
            <person name="Joly D.L."/>
            <person name="Labbe C."/>
            <person name="Teichmann B."/>
            <person name="Linning R."/>
            <person name="Belzile F."/>
            <person name="Bakkeren G."/>
            <person name="Belanger R.R."/>
        </authorList>
    </citation>
    <scope>NUCLEOTIDE SEQUENCE [LARGE SCALE GENOMIC DNA]</scope>
    <source>
        <strain evidence="14 15">PF-1</strain>
    </source>
</reference>
<dbReference type="InterPro" id="IPR005352">
    <property type="entry name" value="Erg28"/>
</dbReference>
<dbReference type="KEGG" id="pfp:PFL1_05734"/>
<protein>
    <recommendedName>
        <fullName evidence="16">Ergosterol biosynthesis protein</fullName>
    </recommendedName>
</protein>
<evidence type="ECO:0000256" key="4">
    <source>
        <dbReference type="ARBA" id="ARBA00022692"/>
    </source>
</evidence>
<evidence type="ECO:0000313" key="14">
    <source>
        <dbReference type="EMBL" id="EPQ26755.1"/>
    </source>
</evidence>
<keyword evidence="9" id="KW-0443">Lipid metabolism</keyword>
<keyword evidence="6" id="KW-0752">Steroid biosynthesis</keyword>
<organism evidence="14 15">
    <name type="scientific">Pseudozyma flocculosa PF-1</name>
    <dbReference type="NCBI Taxonomy" id="1277687"/>
    <lineage>
        <taxon>Eukaryota</taxon>
        <taxon>Fungi</taxon>
        <taxon>Dikarya</taxon>
        <taxon>Basidiomycota</taxon>
        <taxon>Ustilaginomycotina</taxon>
        <taxon>Ustilaginomycetes</taxon>
        <taxon>Ustilaginales</taxon>
        <taxon>Ustilaginaceae</taxon>
        <taxon>Pseudozyma</taxon>
    </lineage>
</organism>
<evidence type="ECO:0000256" key="10">
    <source>
        <dbReference type="ARBA" id="ARBA00023136"/>
    </source>
</evidence>
<feature type="transmembrane region" description="Helical" evidence="13">
    <location>
        <begin position="12"/>
        <end position="32"/>
    </location>
</feature>
<evidence type="ECO:0000256" key="12">
    <source>
        <dbReference type="ARBA" id="ARBA00023221"/>
    </source>
</evidence>
<evidence type="ECO:0000256" key="2">
    <source>
        <dbReference type="ARBA" id="ARBA00005377"/>
    </source>
</evidence>
<proteinExistence type="inferred from homology"/>
<dbReference type="Pfam" id="PF03694">
    <property type="entry name" value="Erg28"/>
    <property type="match status" value="1"/>
</dbReference>
<keyword evidence="3" id="KW-0444">Lipid biosynthesis</keyword>
<keyword evidence="5" id="KW-0256">Endoplasmic reticulum</keyword>
<dbReference type="GO" id="GO:0030674">
    <property type="term" value="F:protein-macromolecule adaptor activity"/>
    <property type="evidence" value="ECO:0007669"/>
    <property type="project" value="TreeGrafter"/>
</dbReference>
<keyword evidence="8" id="KW-0756">Sterol biosynthesis</keyword>
<dbReference type="GO" id="GO:0016126">
    <property type="term" value="P:sterol biosynthetic process"/>
    <property type="evidence" value="ECO:0007669"/>
    <property type="project" value="UniProtKB-KW"/>
</dbReference>
<dbReference type="Proteomes" id="UP000053664">
    <property type="component" value="Unassembled WGS sequence"/>
</dbReference>
<evidence type="ECO:0000256" key="6">
    <source>
        <dbReference type="ARBA" id="ARBA00022955"/>
    </source>
</evidence>
<evidence type="ECO:0000313" key="15">
    <source>
        <dbReference type="Proteomes" id="UP000053664"/>
    </source>
</evidence>
<dbReference type="PANTHER" id="PTHR15451:SF19">
    <property type="entry name" value="ERGOSTEROL BIOSYNTHETIC PROTEIN 28 HOMOLOG"/>
    <property type="match status" value="1"/>
</dbReference>
<keyword evidence="4 13" id="KW-0812">Transmembrane</keyword>
<comment type="subcellular location">
    <subcellularLocation>
        <location evidence="1">Endoplasmic reticulum membrane</location>
        <topology evidence="1">Multi-pass membrane protein</topology>
    </subcellularLocation>
</comment>
<gene>
    <name evidence="14" type="ORF">PFL1_05734</name>
</gene>
<dbReference type="AlphaFoldDB" id="A0A061H490"/>
<dbReference type="GO" id="GO:0005789">
    <property type="term" value="C:endoplasmic reticulum membrane"/>
    <property type="evidence" value="ECO:0007669"/>
    <property type="project" value="UniProtKB-SubCell"/>
</dbReference>
<feature type="transmembrane region" description="Helical" evidence="13">
    <location>
        <begin position="106"/>
        <end position="126"/>
    </location>
</feature>
<keyword evidence="10 13" id="KW-0472">Membrane</keyword>
<dbReference type="PANTHER" id="PTHR15451">
    <property type="entry name" value="ERGOSTEROL BIOSYNTHETIC PROTEIN 28-RELATED"/>
    <property type="match status" value="1"/>
</dbReference>
<dbReference type="OrthoDB" id="6485510at2759"/>
<evidence type="ECO:0000256" key="13">
    <source>
        <dbReference type="SAM" id="Phobius"/>
    </source>
</evidence>